<sequence>MTDPIFAFKGEGVAERVINRRKGARHAMMIFVQSDNLMAAEARAYQIAKDNGWSFIVLQKGGEVKIQPSEIDEPYLRAALNDALQIGTATIIYKAELPSNA</sequence>
<dbReference type="Proteomes" id="UP000562395">
    <property type="component" value="Unassembled WGS sequence"/>
</dbReference>
<reference evidence="1 2" key="1">
    <citation type="submission" date="2020-08" db="EMBL/GenBank/DDBJ databases">
        <title>Genomic Encyclopedia of Type Strains, Phase IV (KMG-IV): sequencing the most valuable type-strain genomes for metagenomic binning, comparative biology and taxonomic classification.</title>
        <authorList>
            <person name="Goeker M."/>
        </authorList>
    </citation>
    <scope>NUCLEOTIDE SEQUENCE [LARGE SCALE GENOMIC DNA]</scope>
    <source>
        <strain evidence="1 2">DSM 14552</strain>
    </source>
</reference>
<keyword evidence="2" id="KW-1185">Reference proteome</keyword>
<protein>
    <submittedName>
        <fullName evidence="1">Uncharacterized protein</fullName>
    </submittedName>
</protein>
<organism evidence="1 2">
    <name type="scientific">Novosphingobium hassiacum</name>
    <dbReference type="NCBI Taxonomy" id="173676"/>
    <lineage>
        <taxon>Bacteria</taxon>
        <taxon>Pseudomonadati</taxon>
        <taxon>Pseudomonadota</taxon>
        <taxon>Alphaproteobacteria</taxon>
        <taxon>Sphingomonadales</taxon>
        <taxon>Sphingomonadaceae</taxon>
        <taxon>Novosphingobium</taxon>
    </lineage>
</organism>
<dbReference type="AlphaFoldDB" id="A0A7W5ZYK0"/>
<comment type="caution">
    <text evidence="1">The sequence shown here is derived from an EMBL/GenBank/DDBJ whole genome shotgun (WGS) entry which is preliminary data.</text>
</comment>
<proteinExistence type="predicted"/>
<dbReference type="EMBL" id="JACICY010000013">
    <property type="protein sequence ID" value="MBB3862405.1"/>
    <property type="molecule type" value="Genomic_DNA"/>
</dbReference>
<gene>
    <name evidence="1" type="ORF">GGQ88_003705</name>
</gene>
<accession>A0A7W5ZYK0</accession>
<name>A0A7W5ZYK0_9SPHN</name>
<dbReference type="RefSeq" id="WP_183614896.1">
    <property type="nucleotide sequence ID" value="NZ_JACICY010000013.1"/>
</dbReference>
<evidence type="ECO:0000313" key="2">
    <source>
        <dbReference type="Proteomes" id="UP000562395"/>
    </source>
</evidence>
<evidence type="ECO:0000313" key="1">
    <source>
        <dbReference type="EMBL" id="MBB3862405.1"/>
    </source>
</evidence>